<organism evidence="1 2">
    <name type="scientific">Mycobacterium intermedium</name>
    <dbReference type="NCBI Taxonomy" id="28445"/>
    <lineage>
        <taxon>Bacteria</taxon>
        <taxon>Bacillati</taxon>
        <taxon>Actinomycetota</taxon>
        <taxon>Actinomycetes</taxon>
        <taxon>Mycobacteriales</taxon>
        <taxon>Mycobacteriaceae</taxon>
        <taxon>Mycobacterium</taxon>
        <taxon>Mycobacterium simiae complex</taxon>
    </lineage>
</organism>
<comment type="caution">
    <text evidence="1">The sequence shown here is derived from an EMBL/GenBank/DDBJ whole genome shotgun (WGS) entry which is preliminary data.</text>
</comment>
<dbReference type="Proteomes" id="UP000192739">
    <property type="component" value="Unassembled WGS sequence"/>
</dbReference>
<dbReference type="EMBL" id="MVHT01000037">
    <property type="protein sequence ID" value="ORB04154.1"/>
    <property type="molecule type" value="Genomic_DNA"/>
</dbReference>
<reference evidence="1 2" key="1">
    <citation type="submission" date="2017-02" db="EMBL/GenBank/DDBJ databases">
        <title>The new phylogeny of genus Mycobacterium.</title>
        <authorList>
            <person name="Tortoli E."/>
            <person name="Trovato A."/>
            <person name="Cirillo D.M."/>
        </authorList>
    </citation>
    <scope>NUCLEOTIDE SEQUENCE [LARGE SCALE GENOMIC DNA]</scope>
    <source>
        <strain evidence="1 2">DSM 44049</strain>
    </source>
</reference>
<dbReference type="STRING" id="28445.BHQ20_18995"/>
<proteinExistence type="predicted"/>
<dbReference type="RefSeq" id="WP_069420708.1">
    <property type="nucleotide sequence ID" value="NZ_CBCRZH010000039.1"/>
</dbReference>
<sequence length="99" mass="10228">MTEWGGLRLSVDELRIMASRWAGLSAERYMWAQPESGPSCQPTTAAVAAINTAIGTADAALTARAHDTAAAVVTSAFSYSDNDDAAAAAVALVRQTVSV</sequence>
<protein>
    <recommendedName>
        <fullName evidence="3">PE domain-containing protein</fullName>
    </recommendedName>
</protein>
<dbReference type="AlphaFoldDB" id="A0A1E3SA86"/>
<evidence type="ECO:0000313" key="1">
    <source>
        <dbReference type="EMBL" id="ORB04154.1"/>
    </source>
</evidence>
<gene>
    <name evidence="1" type="ORF">BST27_14895</name>
</gene>
<accession>A0A1E3SA86</accession>
<keyword evidence="2" id="KW-1185">Reference proteome</keyword>
<name>A0A1E3SA86_MYCIE</name>
<evidence type="ECO:0008006" key="3">
    <source>
        <dbReference type="Google" id="ProtNLM"/>
    </source>
</evidence>
<evidence type="ECO:0000313" key="2">
    <source>
        <dbReference type="Proteomes" id="UP000192739"/>
    </source>
</evidence>